<dbReference type="InterPro" id="IPR025447">
    <property type="entry name" value="DUF4192"/>
</dbReference>
<sequence length="366" mass="38747">MKITISTRIEGSRAVVDPDPLIAAAPALLGFVPERSIVVMCLDADMRVTATMRHDVSFTRGGRTPVALRDLLGRLGALAASYGAHAAAAVFVDDRSDPADERFRRLARDLDRAFASIGGVAAAFAARELRAGAPWRTVWRSATSEMFLGEEIAETGVLSDPQASPAALHRAFETGRSVLRSRSEIAALLTPIGHCEDPVCVEQTPPPVTGPIGPDDEQRLIVLYEAVLDCARGPVRLSCERLNAIAAALASVHVRDAVIGLCLTVHREAAERLWLELTRRLSGTPRAAAATLLGYLHYMEGSGAYASAAFDAAHAADPSYSLANLLDTALVNGMRPSDLAGLADVSFDLARRLGVTLPPATGQIAG</sequence>
<evidence type="ECO:0008006" key="3">
    <source>
        <dbReference type="Google" id="ProtNLM"/>
    </source>
</evidence>
<accession>A0A840EWY6</accession>
<dbReference type="AlphaFoldDB" id="A0A840EWY6"/>
<keyword evidence="2" id="KW-1185">Reference proteome</keyword>
<organism evidence="1 2">
    <name type="scientific">Gordonia humi</name>
    <dbReference type="NCBI Taxonomy" id="686429"/>
    <lineage>
        <taxon>Bacteria</taxon>
        <taxon>Bacillati</taxon>
        <taxon>Actinomycetota</taxon>
        <taxon>Actinomycetes</taxon>
        <taxon>Mycobacteriales</taxon>
        <taxon>Gordoniaceae</taxon>
        <taxon>Gordonia</taxon>
    </lineage>
</organism>
<gene>
    <name evidence="1" type="ORF">BKA16_002734</name>
</gene>
<name>A0A840EWY6_9ACTN</name>
<dbReference type="Proteomes" id="UP000551501">
    <property type="component" value="Unassembled WGS sequence"/>
</dbReference>
<comment type="caution">
    <text evidence="1">The sequence shown here is derived from an EMBL/GenBank/DDBJ whole genome shotgun (WGS) entry which is preliminary data.</text>
</comment>
<evidence type="ECO:0000313" key="2">
    <source>
        <dbReference type="Proteomes" id="UP000551501"/>
    </source>
</evidence>
<evidence type="ECO:0000313" key="1">
    <source>
        <dbReference type="EMBL" id="MBB4136182.1"/>
    </source>
</evidence>
<protein>
    <recommendedName>
        <fullName evidence="3">DUF4192 domain-containing protein</fullName>
    </recommendedName>
</protein>
<dbReference type="Pfam" id="PF13830">
    <property type="entry name" value="DUF4192"/>
    <property type="match status" value="1"/>
</dbReference>
<dbReference type="RefSeq" id="WP_183371149.1">
    <property type="nucleotide sequence ID" value="NZ_BAABHL010000013.1"/>
</dbReference>
<proteinExistence type="predicted"/>
<dbReference type="EMBL" id="JACIFP010000001">
    <property type="protein sequence ID" value="MBB4136182.1"/>
    <property type="molecule type" value="Genomic_DNA"/>
</dbReference>
<reference evidence="1 2" key="1">
    <citation type="submission" date="2020-08" db="EMBL/GenBank/DDBJ databases">
        <title>Sequencing the genomes of 1000 actinobacteria strains.</title>
        <authorList>
            <person name="Klenk H.-P."/>
        </authorList>
    </citation>
    <scope>NUCLEOTIDE SEQUENCE [LARGE SCALE GENOMIC DNA]</scope>
    <source>
        <strain evidence="1 2">DSM 45298</strain>
    </source>
</reference>